<dbReference type="AlphaFoldDB" id="A0A0Q3TDU9"/>
<evidence type="ECO:0000259" key="1">
    <source>
        <dbReference type="Pfam" id="PF04016"/>
    </source>
</evidence>
<name>A0A0Q3TDU9_9BACI</name>
<reference evidence="3 4" key="1">
    <citation type="submission" date="2015-09" db="EMBL/GenBank/DDBJ databases">
        <title>Genome sequencing project for genomic taxonomy and phylogenomics of Bacillus-like bacteria.</title>
        <authorList>
            <person name="Liu B."/>
            <person name="Wang J."/>
            <person name="Zhu Y."/>
            <person name="Liu G."/>
            <person name="Chen Q."/>
            <person name="Chen Z."/>
            <person name="Lan J."/>
            <person name="Che J."/>
            <person name="Ge C."/>
            <person name="Shi H."/>
            <person name="Pan Z."/>
            <person name="Liu X."/>
        </authorList>
    </citation>
    <scope>NUCLEOTIDE SEQUENCE [LARGE SCALE GENOMIC DNA]</scope>
    <source>
        <strain evidence="3 4">FJAT-18043</strain>
    </source>
</reference>
<comment type="caution">
    <text evidence="3">The sequence shown here is derived from an EMBL/GenBank/DDBJ whole genome shotgun (WGS) entry which is preliminary data.</text>
</comment>
<dbReference type="InterPro" id="IPR007161">
    <property type="entry name" value="DUF364"/>
</dbReference>
<feature type="domain" description="DUF4213" evidence="2">
    <location>
        <begin position="5"/>
        <end position="84"/>
    </location>
</feature>
<dbReference type="Gene3D" id="3.30.390.100">
    <property type="match status" value="1"/>
</dbReference>
<dbReference type="Pfam" id="PF13938">
    <property type="entry name" value="DUF4213"/>
    <property type="match status" value="1"/>
</dbReference>
<sequence>MWELYDKLIAEISEEERVEEVIAGLSWTATRSKAMGLAMSFPRPLELSQLPGTCMGQSVKSLAERIKSWNSLEAAIGLSAINSVRNCRETIADMENKGYKQLQSGSAFDLFADKIRGKKVAVIGHFPDVCELSKHCQLSVLERNPQMGDLPDPAAEYILSEQDYVFMTSSTLINKTTPRLLELSKNAVTIMLGPSTPFSTALFEMGVDIISGLVVEEEDFVLRCIKEGGGVRSFRNAVQYINISKSVRSIF</sequence>
<dbReference type="RefSeq" id="WP_056686508.1">
    <property type="nucleotide sequence ID" value="NZ_LJIX01000006.1"/>
</dbReference>
<evidence type="ECO:0008006" key="5">
    <source>
        <dbReference type="Google" id="ProtNLM"/>
    </source>
</evidence>
<dbReference type="PATRIC" id="fig|1637975.4.peg.4818"/>
<keyword evidence="4" id="KW-1185">Reference proteome</keyword>
<gene>
    <name evidence="3" type="ORF">AN957_23930</name>
</gene>
<dbReference type="Gene3D" id="3.40.50.11590">
    <property type="match status" value="1"/>
</dbReference>
<dbReference type="STRING" id="1637975.AN957_23930"/>
<accession>A0A0Q3TDU9</accession>
<dbReference type="SUPFAM" id="SSF159713">
    <property type="entry name" value="Dhaf3308-like"/>
    <property type="match status" value="1"/>
</dbReference>
<proteinExistence type="predicted"/>
<evidence type="ECO:0000313" key="3">
    <source>
        <dbReference type="EMBL" id="KQL21309.1"/>
    </source>
</evidence>
<organism evidence="3 4">
    <name type="scientific">Cytobacillus solani</name>
    <dbReference type="NCBI Taxonomy" id="1637975"/>
    <lineage>
        <taxon>Bacteria</taxon>
        <taxon>Bacillati</taxon>
        <taxon>Bacillota</taxon>
        <taxon>Bacilli</taxon>
        <taxon>Bacillales</taxon>
        <taxon>Bacillaceae</taxon>
        <taxon>Cytobacillus</taxon>
    </lineage>
</organism>
<protein>
    <recommendedName>
        <fullName evidence="5">Heavy-metal chelation domain-containing protein</fullName>
    </recommendedName>
</protein>
<evidence type="ECO:0000313" key="4">
    <source>
        <dbReference type="Proteomes" id="UP000050996"/>
    </source>
</evidence>
<dbReference type="Pfam" id="PF04016">
    <property type="entry name" value="DUF364"/>
    <property type="match status" value="1"/>
</dbReference>
<dbReference type="InterPro" id="IPR025251">
    <property type="entry name" value="DUF4213"/>
</dbReference>
<evidence type="ECO:0000259" key="2">
    <source>
        <dbReference type="Pfam" id="PF13938"/>
    </source>
</evidence>
<dbReference type="Proteomes" id="UP000050996">
    <property type="component" value="Unassembled WGS sequence"/>
</dbReference>
<dbReference type="EMBL" id="LJIX01000006">
    <property type="protein sequence ID" value="KQL21309.1"/>
    <property type="molecule type" value="Genomic_DNA"/>
</dbReference>
<feature type="domain" description="Putative heavy-metal chelation" evidence="1">
    <location>
        <begin position="107"/>
        <end position="241"/>
    </location>
</feature>